<evidence type="ECO:0000256" key="5">
    <source>
        <dbReference type="ARBA" id="ARBA00022741"/>
    </source>
</evidence>
<comment type="caution">
    <text evidence="13">The sequence shown here is derived from an EMBL/GenBank/DDBJ whole genome shotgun (WGS) entry which is preliminary data.</text>
</comment>
<keyword evidence="6" id="KW-0067">ATP-binding</keyword>
<dbReference type="SUPFAM" id="SSF51735">
    <property type="entry name" value="NAD(P)-binding Rossmann-fold domains"/>
    <property type="match status" value="1"/>
</dbReference>
<evidence type="ECO:0000256" key="4">
    <source>
        <dbReference type="ARBA" id="ARBA00022598"/>
    </source>
</evidence>
<evidence type="ECO:0000256" key="8">
    <source>
        <dbReference type="ARBA" id="ARBA00023027"/>
    </source>
</evidence>
<dbReference type="GO" id="GO:0016616">
    <property type="term" value="F:oxidoreductase activity, acting on the CH-OH group of donors, NAD or NADP as acceptor"/>
    <property type="evidence" value="ECO:0007669"/>
    <property type="project" value="InterPro"/>
</dbReference>
<dbReference type="InterPro" id="IPR036651">
    <property type="entry name" value="Gln_synt_N_sf"/>
</dbReference>
<protein>
    <recommendedName>
        <fullName evidence="3">glutamine synthetase</fullName>
        <ecNumber evidence="3">6.3.1.2</ecNumber>
    </recommendedName>
</protein>
<dbReference type="PANTHER" id="PTHR20852:SF96">
    <property type="entry name" value="GLUTAMINE SYNTHETASE-RELATED"/>
    <property type="match status" value="1"/>
</dbReference>
<dbReference type="PROSITE" id="PS51986">
    <property type="entry name" value="GS_BETA_GRASP"/>
    <property type="match status" value="1"/>
</dbReference>
<dbReference type="InterPro" id="IPR014746">
    <property type="entry name" value="Gln_synth/guanido_kin_cat_dom"/>
</dbReference>
<dbReference type="InterPro" id="IPR050292">
    <property type="entry name" value="Glutamine_Synthetase"/>
</dbReference>
<keyword evidence="5" id="KW-0547">Nucleotide-binding</keyword>
<evidence type="ECO:0000259" key="12">
    <source>
        <dbReference type="PROSITE" id="PS51987"/>
    </source>
</evidence>
<dbReference type="GO" id="GO:0005524">
    <property type="term" value="F:ATP binding"/>
    <property type="evidence" value="ECO:0007669"/>
    <property type="project" value="UniProtKB-KW"/>
</dbReference>
<dbReference type="InterPro" id="IPR036291">
    <property type="entry name" value="NAD(P)-bd_dom_sf"/>
</dbReference>
<dbReference type="FunFam" id="3.30.590.10:FF:000004">
    <property type="entry name" value="Glutamine synthetase"/>
    <property type="match status" value="1"/>
</dbReference>
<dbReference type="Pfam" id="PF03951">
    <property type="entry name" value="Gln-synt_N"/>
    <property type="match status" value="1"/>
</dbReference>
<dbReference type="EMBL" id="PDUG01000002">
    <property type="protein sequence ID" value="PIC47216.1"/>
    <property type="molecule type" value="Genomic_DNA"/>
</dbReference>
<evidence type="ECO:0000256" key="1">
    <source>
        <dbReference type="ARBA" id="ARBA00005854"/>
    </source>
</evidence>
<evidence type="ECO:0000256" key="10">
    <source>
        <dbReference type="RuleBase" id="RU000384"/>
    </source>
</evidence>
<name>A0A2G5V6S0_9PELO</name>
<keyword evidence="4" id="KW-0436">Ligase</keyword>
<dbReference type="Pfam" id="PF02826">
    <property type="entry name" value="2-Hacid_dh_C"/>
    <property type="match status" value="1"/>
</dbReference>
<dbReference type="Gene3D" id="3.10.20.70">
    <property type="entry name" value="Glutamine synthetase, N-terminal domain"/>
    <property type="match status" value="1"/>
</dbReference>
<dbReference type="GO" id="GO:0051287">
    <property type="term" value="F:NAD binding"/>
    <property type="evidence" value="ECO:0007669"/>
    <property type="project" value="InterPro"/>
</dbReference>
<evidence type="ECO:0000256" key="7">
    <source>
        <dbReference type="ARBA" id="ARBA00023002"/>
    </source>
</evidence>
<dbReference type="Gene3D" id="3.30.590.10">
    <property type="entry name" value="Glutamine synthetase/guanido kinase, catalytic domain"/>
    <property type="match status" value="1"/>
</dbReference>
<feature type="domain" description="GS catalytic" evidence="12">
    <location>
        <begin position="438"/>
        <end position="688"/>
    </location>
</feature>
<dbReference type="InterPro" id="IPR008147">
    <property type="entry name" value="Gln_synt_N"/>
</dbReference>
<keyword evidence="8" id="KW-0520">NAD</keyword>
<comment type="similarity">
    <text evidence="2 9 10">Belongs to the glutamine synthetase family.</text>
</comment>
<dbReference type="GO" id="GO:0004356">
    <property type="term" value="F:glutamine synthetase activity"/>
    <property type="evidence" value="ECO:0007669"/>
    <property type="project" value="UniProtKB-EC"/>
</dbReference>
<evidence type="ECO:0000259" key="11">
    <source>
        <dbReference type="PROSITE" id="PS51986"/>
    </source>
</evidence>
<dbReference type="PANTHER" id="PTHR20852">
    <property type="entry name" value="GLUTAMINE SYNTHETASE"/>
    <property type="match status" value="1"/>
</dbReference>
<dbReference type="InterPro" id="IPR029753">
    <property type="entry name" value="D-isomer_DH_CS"/>
</dbReference>
<dbReference type="GO" id="GO:0006542">
    <property type="term" value="P:glutamine biosynthetic process"/>
    <property type="evidence" value="ECO:0007669"/>
    <property type="project" value="InterPro"/>
</dbReference>
<dbReference type="PROSITE" id="PS00180">
    <property type="entry name" value="GLNA_1"/>
    <property type="match status" value="1"/>
</dbReference>
<dbReference type="Gene3D" id="3.40.50.720">
    <property type="entry name" value="NAD(P)-binding Rossmann-like Domain"/>
    <property type="match status" value="2"/>
</dbReference>
<dbReference type="PROSITE" id="PS00065">
    <property type="entry name" value="D_2_HYDROXYACID_DH_1"/>
    <property type="match status" value="1"/>
</dbReference>
<proteinExistence type="inferred from homology"/>
<dbReference type="STRING" id="1611254.A0A2G5V6S0"/>
<dbReference type="FunFam" id="3.40.50.720:FF:000021">
    <property type="entry name" value="D-3-phosphoglycerate dehydrogenase"/>
    <property type="match status" value="1"/>
</dbReference>
<dbReference type="PROSITE" id="PS00671">
    <property type="entry name" value="D_2_HYDROXYACID_DH_3"/>
    <property type="match status" value="1"/>
</dbReference>
<organism evidence="13 14">
    <name type="scientific">Caenorhabditis nigoni</name>
    <dbReference type="NCBI Taxonomy" id="1611254"/>
    <lineage>
        <taxon>Eukaryota</taxon>
        <taxon>Metazoa</taxon>
        <taxon>Ecdysozoa</taxon>
        <taxon>Nematoda</taxon>
        <taxon>Chromadorea</taxon>
        <taxon>Rhabditida</taxon>
        <taxon>Rhabditina</taxon>
        <taxon>Rhabditomorpha</taxon>
        <taxon>Rhabditoidea</taxon>
        <taxon>Rhabditidae</taxon>
        <taxon>Peloderinae</taxon>
        <taxon>Caenorhabditis</taxon>
    </lineage>
</organism>
<dbReference type="InterPro" id="IPR029752">
    <property type="entry name" value="D-isomer_DH_CS1"/>
</dbReference>
<dbReference type="InterPro" id="IPR008146">
    <property type="entry name" value="Gln_synth_cat_dom"/>
</dbReference>
<keyword evidence="14" id="KW-1185">Reference proteome</keyword>
<dbReference type="InterPro" id="IPR027302">
    <property type="entry name" value="Gln_synth_N_conserv_site"/>
</dbReference>
<gene>
    <name evidence="13" type="primary">Cni-C31C9.2</name>
    <name evidence="13" type="synonym">Cnig_chr_II.g6645</name>
    <name evidence="13" type="ORF">B9Z55_006645</name>
</gene>
<dbReference type="Pfam" id="PF00120">
    <property type="entry name" value="Gln-synt_C"/>
    <property type="match status" value="1"/>
</dbReference>
<feature type="domain" description="GS beta-grasp" evidence="11">
    <location>
        <begin position="349"/>
        <end position="431"/>
    </location>
</feature>
<reference evidence="14" key="1">
    <citation type="submission" date="2017-10" db="EMBL/GenBank/DDBJ databases">
        <title>Rapid genome shrinkage in a self-fertile nematode reveals novel sperm competition proteins.</title>
        <authorList>
            <person name="Yin D."/>
            <person name="Schwarz E.M."/>
            <person name="Thomas C.G."/>
            <person name="Felde R.L."/>
            <person name="Korf I.F."/>
            <person name="Cutter A.D."/>
            <person name="Schartner C.M."/>
            <person name="Ralston E.J."/>
            <person name="Meyer B.J."/>
            <person name="Haag E.S."/>
        </authorList>
    </citation>
    <scope>NUCLEOTIDE SEQUENCE [LARGE SCALE GENOMIC DNA]</scope>
    <source>
        <strain evidence="14">JU1422</strain>
    </source>
</reference>
<accession>A0A2G5V6S0</accession>
<dbReference type="OrthoDB" id="1621027at2759"/>
<dbReference type="InterPro" id="IPR006140">
    <property type="entry name" value="D-isomer_DH_NAD-bd"/>
</dbReference>
<dbReference type="PROSITE" id="PS51987">
    <property type="entry name" value="GS_CATALYTIC"/>
    <property type="match status" value="1"/>
</dbReference>
<dbReference type="Pfam" id="PF00389">
    <property type="entry name" value="2-Hacid_dh"/>
    <property type="match status" value="1"/>
</dbReference>
<dbReference type="SUPFAM" id="SSF54368">
    <property type="entry name" value="Glutamine synthetase, N-terminal domain"/>
    <property type="match status" value="1"/>
</dbReference>
<evidence type="ECO:0000256" key="9">
    <source>
        <dbReference type="PROSITE-ProRule" id="PRU01330"/>
    </source>
</evidence>
<comment type="similarity">
    <text evidence="1">Belongs to the D-isomer specific 2-hydroxyacid dehydrogenase family.</text>
</comment>
<evidence type="ECO:0000256" key="6">
    <source>
        <dbReference type="ARBA" id="ARBA00022840"/>
    </source>
</evidence>
<dbReference type="SUPFAM" id="SSF55931">
    <property type="entry name" value="Glutamine synthetase/guanido kinase"/>
    <property type="match status" value="1"/>
</dbReference>
<dbReference type="EC" id="6.3.1.2" evidence="3"/>
<keyword evidence="7" id="KW-0560">Oxidoreductase</keyword>
<dbReference type="Proteomes" id="UP000230233">
    <property type="component" value="Chromosome II"/>
</dbReference>
<dbReference type="SMART" id="SM01230">
    <property type="entry name" value="Gln-synt_C"/>
    <property type="match status" value="1"/>
</dbReference>
<evidence type="ECO:0000256" key="2">
    <source>
        <dbReference type="ARBA" id="ARBA00009897"/>
    </source>
</evidence>
<dbReference type="InterPro" id="IPR006139">
    <property type="entry name" value="D-isomer_2_OHA_DH_cat_dom"/>
</dbReference>
<dbReference type="SUPFAM" id="SSF52283">
    <property type="entry name" value="Formate/glycerate dehydrogenase catalytic domain-like"/>
    <property type="match status" value="1"/>
</dbReference>
<dbReference type="CDD" id="cd12173">
    <property type="entry name" value="PGDH_4"/>
    <property type="match status" value="1"/>
</dbReference>
<evidence type="ECO:0000256" key="3">
    <source>
        <dbReference type="ARBA" id="ARBA00012937"/>
    </source>
</evidence>
<sequence>MSSPINKVLIADDIEQECVDILKQNGIEVTVKTKQTKEQLLETLPQHDAVIVRSATKITADLLAASAGKLKLVGRAGTGVDNIDVPAATANKILVMNTPQANSRSAAELTCTLILSLSRHVPQAAASMKAGKWARKDFMGEEVYGRTLAVLGLGRIGTEVAVRLQAFGMRVIGYDPIVTKEQAQAKNIELLPLEQIWPQADYITVHVPLIKQTENLINKETLALCKKGVRIINVARGGIVNEQDLVESLNNGHAKGAAFDVFEPEPPTYREFVDHPLVIATPHLGASTIDAQLRVASEIADNIVQYNKGTILGVLNARELKMTHLNYETRMPLGQAVIDQFLGLRPHPTKIQATYVWIDGTGENLRSKTRTFDRLPKKIEDYPIWNYDGSSTGQAKGRDSDRYLRPVAAYPDPFLGGANKLVMCDTLDHEMQPTATNHRQACAEIMNEIRDTRPWFGMEQEYLIVDRDEHPLGWPKHGFPAPQGKYYCSVGADRAFGREVVETHYRACLHAGLNIFGTNAEVTPGQWEFQIGTCEGIDMGDQLWMSRYILHRVAEQFGVCVSLDPKPKVTMGDWNGAGCHTNFSTAEMRAPGGIAAIEAAMEGLKRTHLEAMKVYDPHGGEDNLRRLTGRHETSSADKFSWGVANRGCSIRIPRQVAAERKGYLEDRRPSSNCDPYQVTAMIAQSILL</sequence>
<dbReference type="AlphaFoldDB" id="A0A2G5V6S0"/>
<dbReference type="GO" id="GO:0005737">
    <property type="term" value="C:cytoplasm"/>
    <property type="evidence" value="ECO:0007669"/>
    <property type="project" value="TreeGrafter"/>
</dbReference>
<evidence type="ECO:0000313" key="13">
    <source>
        <dbReference type="EMBL" id="PIC47216.1"/>
    </source>
</evidence>
<evidence type="ECO:0000313" key="14">
    <source>
        <dbReference type="Proteomes" id="UP000230233"/>
    </source>
</evidence>